<dbReference type="Gene3D" id="3.80.10.10">
    <property type="entry name" value="Ribonuclease Inhibitor"/>
    <property type="match status" value="1"/>
</dbReference>
<sequence length="427" mass="47739">MVCGTAQMIAPILRCPNETLTEIFHAYVSFSPFKQYSGDPNCARIPAVVRLSHSGVKNGPHIPPSITRSFMAPAWRPPIFRLRHLQDTTIGYHCSIAEALPRFSPAILYAITRSGSGYRFSMLKVPRIPRFLFPTARDASCPFDQDFTPVSGEIFLCLPKSSLITLLNVRGISFDPLCFLDAVISCPNLEICQLSLPDLSDNLLLGMVELPNLLEMTLQFVGHCGCPEFLDNLILPSLTYLAIEHENPSPDVKNPMPYLPGLVERSPGHFELCVLKLDSIPTLSLCCFRGFLEAVPSLERLELINCSLHIPSLSEVLLVEPHEAFPVLPNLTHLTLLQDPDNAINPPLFRFENCRTTLSEVVYSRWTLPFSDDGFSDCDSDIDFFMHHKELEEFIVSNELLMGGKGIKSEELRLRALESEGLQLDIV</sequence>
<proteinExistence type="predicted"/>
<name>A0A8H5H669_9AGAR</name>
<comment type="caution">
    <text evidence="1">The sequence shown here is derived from an EMBL/GenBank/DDBJ whole genome shotgun (WGS) entry which is preliminary data.</text>
</comment>
<organism evidence="1 2">
    <name type="scientific">Collybiopsis confluens</name>
    <dbReference type="NCBI Taxonomy" id="2823264"/>
    <lineage>
        <taxon>Eukaryota</taxon>
        <taxon>Fungi</taxon>
        <taxon>Dikarya</taxon>
        <taxon>Basidiomycota</taxon>
        <taxon>Agaricomycotina</taxon>
        <taxon>Agaricomycetes</taxon>
        <taxon>Agaricomycetidae</taxon>
        <taxon>Agaricales</taxon>
        <taxon>Marasmiineae</taxon>
        <taxon>Omphalotaceae</taxon>
        <taxon>Collybiopsis</taxon>
    </lineage>
</organism>
<dbReference type="SUPFAM" id="SSF52047">
    <property type="entry name" value="RNI-like"/>
    <property type="match status" value="1"/>
</dbReference>
<gene>
    <name evidence="1" type="ORF">D9757_009377</name>
</gene>
<dbReference type="OrthoDB" id="2877316at2759"/>
<dbReference type="EMBL" id="JAACJN010000082">
    <property type="protein sequence ID" value="KAF5377701.1"/>
    <property type="molecule type" value="Genomic_DNA"/>
</dbReference>
<evidence type="ECO:0000313" key="1">
    <source>
        <dbReference type="EMBL" id="KAF5377701.1"/>
    </source>
</evidence>
<dbReference type="InterPro" id="IPR032675">
    <property type="entry name" value="LRR_dom_sf"/>
</dbReference>
<reference evidence="1 2" key="1">
    <citation type="journal article" date="2020" name="ISME J.">
        <title>Uncovering the hidden diversity of litter-decomposition mechanisms in mushroom-forming fungi.</title>
        <authorList>
            <person name="Floudas D."/>
            <person name="Bentzer J."/>
            <person name="Ahren D."/>
            <person name="Johansson T."/>
            <person name="Persson P."/>
            <person name="Tunlid A."/>
        </authorList>
    </citation>
    <scope>NUCLEOTIDE SEQUENCE [LARGE SCALE GENOMIC DNA]</scope>
    <source>
        <strain evidence="1 2">CBS 406.79</strain>
    </source>
</reference>
<accession>A0A8H5H669</accession>
<dbReference type="Proteomes" id="UP000518752">
    <property type="component" value="Unassembled WGS sequence"/>
</dbReference>
<dbReference type="AlphaFoldDB" id="A0A8H5H669"/>
<evidence type="ECO:0000313" key="2">
    <source>
        <dbReference type="Proteomes" id="UP000518752"/>
    </source>
</evidence>
<keyword evidence="2" id="KW-1185">Reference proteome</keyword>
<protein>
    <submittedName>
        <fullName evidence="1">Uncharacterized protein</fullName>
    </submittedName>
</protein>